<dbReference type="EMBL" id="JAAOZD010000004">
    <property type="protein sequence ID" value="NIJ02101.1"/>
    <property type="molecule type" value="Genomic_DNA"/>
</dbReference>
<keyword evidence="3" id="KW-0597">Phosphoprotein</keyword>
<dbReference type="PANTHER" id="PTHR42861">
    <property type="entry name" value="CALCIUM-TRANSPORTING ATPASE"/>
    <property type="match status" value="1"/>
</dbReference>
<feature type="compositionally biased region" description="Basic residues" evidence="12">
    <location>
        <begin position="809"/>
        <end position="823"/>
    </location>
</feature>
<keyword evidence="4 13" id="KW-0812">Transmembrane</keyword>
<evidence type="ECO:0000256" key="3">
    <source>
        <dbReference type="ARBA" id="ARBA00022553"/>
    </source>
</evidence>
<feature type="transmembrane region" description="Helical" evidence="13">
    <location>
        <begin position="709"/>
        <end position="727"/>
    </location>
</feature>
<evidence type="ECO:0000256" key="10">
    <source>
        <dbReference type="ARBA" id="ARBA00023136"/>
    </source>
</evidence>
<keyword evidence="2" id="KW-1003">Cell membrane</keyword>
<evidence type="ECO:0000256" key="8">
    <source>
        <dbReference type="ARBA" id="ARBA00022967"/>
    </source>
</evidence>
<dbReference type="InterPro" id="IPR023298">
    <property type="entry name" value="ATPase_P-typ_TM_dom_sf"/>
</dbReference>
<dbReference type="InterPro" id="IPR023214">
    <property type="entry name" value="HAD_sf"/>
</dbReference>
<dbReference type="Pfam" id="PF00689">
    <property type="entry name" value="Cation_ATPase_C"/>
    <property type="match status" value="1"/>
</dbReference>
<keyword evidence="10 13" id="KW-0472">Membrane</keyword>
<dbReference type="SFLD" id="SFLDG00002">
    <property type="entry name" value="C1.7:_P-type_atpase_like"/>
    <property type="match status" value="1"/>
</dbReference>
<dbReference type="InterPro" id="IPR006415">
    <property type="entry name" value="P-type_ATPase_IIIB"/>
</dbReference>
<keyword evidence="5" id="KW-0547">Nucleotide-binding</keyword>
<reference evidence="16 17" key="1">
    <citation type="submission" date="2020-03" db="EMBL/GenBank/DDBJ databases">
        <title>Genomic Encyclopedia of Type Strains, Phase III (KMG-III): the genomes of soil and plant-associated and newly described type strains.</title>
        <authorList>
            <person name="Whitman W."/>
        </authorList>
    </citation>
    <scope>NUCLEOTIDE SEQUENCE [LARGE SCALE GENOMIC DNA]</scope>
    <source>
        <strain evidence="16 17">CECT 4207</strain>
    </source>
</reference>
<evidence type="ECO:0000256" key="9">
    <source>
        <dbReference type="ARBA" id="ARBA00022989"/>
    </source>
</evidence>
<feature type="transmembrane region" description="Helical" evidence="13">
    <location>
        <begin position="207"/>
        <end position="227"/>
    </location>
</feature>
<sequence length="863" mass="92420">MVGPNAVLSHKASAWGVLGRQLASPILVLLFVTASVSLFLGDATNSIVIGGILLVSVGLGFSNEFRAERASESLHSQISHRALVLREGRTLAVDVTNVVPGDVVQLGLGTIVPADLRLLETNSLLCDESILTGESLPTEKDPSPVLDGVALGDRTSCAFMGTVVHSGGGTGVVVATGRGTEFGRIASGMGERQPQTEFQLGLRRFSFLLLQVALGLTTLIFIINVLLQRPIIESLLFSLAIAVGITPQLLPAVVSTSLATGTRVLAKQKVLVKRLVCIEDLGDMDILVTDKTGTLTEGRISYTGALPVGPETTQDQVLTLGLLATEADYTAAKDSVAGQNPLDGALWTSLSAARLGPEQFTRLDLISFDHDRRRTSVLVRHPAHGEQLITKGAPEDVLSLCRPTTQSALETLDEQFGAGSRVVAVAYRDVPGLQKIRDTDERDFTLAGFLIFLDRPKANVKASLDHLQSLQITVKIATGDNAKVAEKVCAEIGIVSGGTLNGADIDGMSDENLVSAARTASIFARVSPEHKARIITALRKSGGSVGFLGDGVNDALALHKADIGISVDTATDVAKDAADIILLDKDLGVLAAGVGEGRRIFANTIKYVLMGTSSNFGNMFSAATASAVLNFLPMLPSQILLNNLLYDAGQLAIPTDRVDKEQLRAPTHWNIAFIRRFMLLFGPISSIFDFATFTLMLTVFTAVPGEFRAGWFIESIATQTLIIFAIRTRKVPFFRSRPSAGLTVASLGVVAVGVALPLSPLGPWLGFDPLPVPFFLALLSMVIIYLVMVEFAKHWFFSRSKQESPAMKIPRRRSTHHISRRASRFTTAGKLSGAPKKTTDDLHPRPAKFPESRDLPGSREWGF</sequence>
<dbReference type="InterPro" id="IPR044492">
    <property type="entry name" value="P_typ_ATPase_HD_dom"/>
</dbReference>
<protein>
    <submittedName>
        <fullName evidence="16">Mg2+-importing ATPase</fullName>
    </submittedName>
</protein>
<accession>A0ABX0TMJ8</accession>
<evidence type="ECO:0000256" key="12">
    <source>
        <dbReference type="SAM" id="MobiDB-lite"/>
    </source>
</evidence>
<evidence type="ECO:0000256" key="7">
    <source>
        <dbReference type="ARBA" id="ARBA00022842"/>
    </source>
</evidence>
<dbReference type="Gene3D" id="3.40.1110.10">
    <property type="entry name" value="Calcium-transporting ATPase, cytoplasmic domain N"/>
    <property type="match status" value="1"/>
</dbReference>
<comment type="caution">
    <text evidence="16">The sequence shown here is derived from an EMBL/GenBank/DDBJ whole genome shotgun (WGS) entry which is preliminary data.</text>
</comment>
<keyword evidence="17" id="KW-1185">Reference proteome</keyword>
<keyword evidence="6" id="KW-0067">ATP-binding</keyword>
<feature type="transmembrane region" description="Helical" evidence="13">
    <location>
        <begin position="21"/>
        <end position="40"/>
    </location>
</feature>
<evidence type="ECO:0000256" key="1">
    <source>
        <dbReference type="ARBA" id="ARBA00004651"/>
    </source>
</evidence>
<evidence type="ECO:0000256" key="11">
    <source>
        <dbReference type="ARBA" id="ARBA00049360"/>
    </source>
</evidence>
<dbReference type="Gene3D" id="1.20.1110.10">
    <property type="entry name" value="Calcium-transporting ATPase, transmembrane domain"/>
    <property type="match status" value="1"/>
</dbReference>
<feature type="transmembrane region" description="Helical" evidence="13">
    <location>
        <begin position="239"/>
        <end position="259"/>
    </location>
</feature>
<dbReference type="SUPFAM" id="SSF56784">
    <property type="entry name" value="HAD-like"/>
    <property type="match status" value="1"/>
</dbReference>
<evidence type="ECO:0000313" key="16">
    <source>
        <dbReference type="EMBL" id="NIJ02101.1"/>
    </source>
</evidence>
<dbReference type="SFLD" id="SFLDF00027">
    <property type="entry name" value="p-type_atpase"/>
    <property type="match status" value="1"/>
</dbReference>
<feature type="transmembrane region" description="Helical" evidence="13">
    <location>
        <begin position="739"/>
        <end position="758"/>
    </location>
</feature>
<comment type="catalytic activity">
    <reaction evidence="11">
        <text>ATP + H2O = ADP + phosphate + H(+)</text>
        <dbReference type="Rhea" id="RHEA:13065"/>
        <dbReference type="ChEBI" id="CHEBI:15377"/>
        <dbReference type="ChEBI" id="CHEBI:15378"/>
        <dbReference type="ChEBI" id="CHEBI:30616"/>
        <dbReference type="ChEBI" id="CHEBI:43474"/>
        <dbReference type="ChEBI" id="CHEBI:456216"/>
    </reaction>
</comment>
<dbReference type="InterPro" id="IPR006068">
    <property type="entry name" value="ATPase_P-typ_cation-transptr_C"/>
</dbReference>
<comment type="subcellular location">
    <subcellularLocation>
        <location evidence="1">Cell membrane</location>
        <topology evidence="1">Multi-pass membrane protein</topology>
    </subcellularLocation>
</comment>
<feature type="transmembrane region" description="Helical" evidence="13">
    <location>
        <begin position="770"/>
        <end position="792"/>
    </location>
</feature>
<dbReference type="Pfam" id="PF00702">
    <property type="entry name" value="Hydrolase"/>
    <property type="match status" value="1"/>
</dbReference>
<dbReference type="SUPFAM" id="SSF81653">
    <property type="entry name" value="Calcium ATPase, transduction domain A"/>
    <property type="match status" value="1"/>
</dbReference>
<feature type="domain" description="P-type ATPase A" evidence="14">
    <location>
        <begin position="78"/>
        <end position="187"/>
    </location>
</feature>
<organism evidence="16 17">
    <name type="scientific">Paenarthrobacter ilicis</name>
    <dbReference type="NCBI Taxonomy" id="43665"/>
    <lineage>
        <taxon>Bacteria</taxon>
        <taxon>Bacillati</taxon>
        <taxon>Actinomycetota</taxon>
        <taxon>Actinomycetes</taxon>
        <taxon>Micrococcales</taxon>
        <taxon>Micrococcaceae</taxon>
        <taxon>Paenarthrobacter</taxon>
    </lineage>
</organism>
<feature type="domain" description="Cation-transporting P-type ATPase C-terminal" evidence="15">
    <location>
        <begin position="631"/>
        <end position="794"/>
    </location>
</feature>
<feature type="transmembrane region" description="Helical" evidence="13">
    <location>
        <begin position="677"/>
        <end position="703"/>
    </location>
</feature>
<dbReference type="Proteomes" id="UP000802392">
    <property type="component" value="Unassembled WGS sequence"/>
</dbReference>
<dbReference type="Gene3D" id="3.40.50.1000">
    <property type="entry name" value="HAD superfamily/HAD-like"/>
    <property type="match status" value="1"/>
</dbReference>
<dbReference type="InterPro" id="IPR008250">
    <property type="entry name" value="ATPase_P-typ_transduc_dom_A_sf"/>
</dbReference>
<gene>
    <name evidence="16" type="ORF">FHR86_002433</name>
</gene>
<dbReference type="Pfam" id="PF00122">
    <property type="entry name" value="E1-E2_ATPase"/>
    <property type="match status" value="1"/>
</dbReference>
<dbReference type="PRINTS" id="PR01836">
    <property type="entry name" value="MGATPASE"/>
</dbReference>
<evidence type="ECO:0000256" key="2">
    <source>
        <dbReference type="ARBA" id="ARBA00022475"/>
    </source>
</evidence>
<proteinExistence type="predicted"/>
<evidence type="ECO:0000256" key="4">
    <source>
        <dbReference type="ARBA" id="ARBA00022692"/>
    </source>
</evidence>
<dbReference type="NCBIfam" id="TIGR01494">
    <property type="entry name" value="ATPase_P-type"/>
    <property type="match status" value="2"/>
</dbReference>
<dbReference type="PROSITE" id="PS00154">
    <property type="entry name" value="ATPASE_E1_E2"/>
    <property type="match status" value="1"/>
</dbReference>
<name>A0ABX0TMJ8_9MICC</name>
<keyword evidence="9 13" id="KW-1133">Transmembrane helix</keyword>
<evidence type="ECO:0000259" key="14">
    <source>
        <dbReference type="Pfam" id="PF00122"/>
    </source>
</evidence>
<feature type="compositionally biased region" description="Basic and acidic residues" evidence="12">
    <location>
        <begin position="837"/>
        <end position="863"/>
    </location>
</feature>
<feature type="region of interest" description="Disordered" evidence="12">
    <location>
        <begin position="807"/>
        <end position="863"/>
    </location>
</feature>
<keyword evidence="7" id="KW-0460">Magnesium</keyword>
<dbReference type="InterPro" id="IPR001757">
    <property type="entry name" value="P_typ_ATPase"/>
</dbReference>
<keyword evidence="8" id="KW-1278">Translocase</keyword>
<feature type="transmembrane region" description="Helical" evidence="13">
    <location>
        <begin position="46"/>
        <end position="65"/>
    </location>
</feature>
<dbReference type="Gene3D" id="2.70.150.10">
    <property type="entry name" value="Calcium-transporting ATPase, cytoplasmic transduction domain A"/>
    <property type="match status" value="1"/>
</dbReference>
<dbReference type="SFLD" id="SFLDS00003">
    <property type="entry name" value="Haloacid_Dehalogenase"/>
    <property type="match status" value="1"/>
</dbReference>
<dbReference type="InterPro" id="IPR036412">
    <property type="entry name" value="HAD-like_sf"/>
</dbReference>
<dbReference type="InterPro" id="IPR018303">
    <property type="entry name" value="ATPase_P-typ_P_site"/>
</dbReference>
<evidence type="ECO:0000256" key="5">
    <source>
        <dbReference type="ARBA" id="ARBA00022741"/>
    </source>
</evidence>
<evidence type="ECO:0000259" key="15">
    <source>
        <dbReference type="Pfam" id="PF00689"/>
    </source>
</evidence>
<evidence type="ECO:0000313" key="17">
    <source>
        <dbReference type="Proteomes" id="UP000802392"/>
    </source>
</evidence>
<dbReference type="NCBIfam" id="TIGR01524">
    <property type="entry name" value="ATPase-IIIB_Mg"/>
    <property type="match status" value="1"/>
</dbReference>
<evidence type="ECO:0000256" key="6">
    <source>
        <dbReference type="ARBA" id="ARBA00022840"/>
    </source>
</evidence>
<dbReference type="SUPFAM" id="SSF81665">
    <property type="entry name" value="Calcium ATPase, transmembrane domain M"/>
    <property type="match status" value="1"/>
</dbReference>
<evidence type="ECO:0000256" key="13">
    <source>
        <dbReference type="SAM" id="Phobius"/>
    </source>
</evidence>
<dbReference type="InterPro" id="IPR059000">
    <property type="entry name" value="ATPase_P-type_domA"/>
</dbReference>
<dbReference type="InterPro" id="IPR023299">
    <property type="entry name" value="ATPase_P-typ_cyto_dom_N"/>
</dbReference>